<evidence type="ECO:0000313" key="12">
    <source>
        <dbReference type="EMBL" id="AGC72011.1"/>
    </source>
</evidence>
<keyword evidence="4" id="KW-1134">Transmembrane beta strand</keyword>
<evidence type="ECO:0000259" key="11">
    <source>
        <dbReference type="Pfam" id="PF13609"/>
    </source>
</evidence>
<keyword evidence="5" id="KW-0812">Transmembrane</keyword>
<evidence type="ECO:0000256" key="3">
    <source>
        <dbReference type="ARBA" id="ARBA00022448"/>
    </source>
</evidence>
<dbReference type="PANTHER" id="PTHR34501:SF9">
    <property type="entry name" value="MAJOR OUTER MEMBRANE PROTEIN P.IA"/>
    <property type="match status" value="1"/>
</dbReference>
<comment type="subcellular location">
    <subcellularLocation>
        <location evidence="1">Cell outer membrane</location>
        <topology evidence="1">Multi-pass membrane protein</topology>
    </subcellularLocation>
</comment>
<keyword evidence="6" id="KW-0732">Signal</keyword>
<dbReference type="InterPro" id="IPR050298">
    <property type="entry name" value="Gram-neg_bact_OMP"/>
</dbReference>
<evidence type="ECO:0000256" key="7">
    <source>
        <dbReference type="ARBA" id="ARBA00023065"/>
    </source>
</evidence>
<evidence type="ECO:0000256" key="8">
    <source>
        <dbReference type="ARBA" id="ARBA00023114"/>
    </source>
</evidence>
<keyword evidence="3" id="KW-0813">Transport</keyword>
<keyword evidence="8" id="KW-0626">Porin</keyword>
<sequence length="400" mass="42712">MLPQCNITRAYAPYAHGSQRFAGSAVLKSKAVVSFHHTDTPEGRAMKKTVVAAAVAAVLSTGAFAQNVVLSGLIDAYAGSLQYSGDKRTGVVNSGGMTTSWWGMSGTEDLGGGLKAEFKINGFFRGDNGAFGRFNGNENTFSRDAWIGLTGNFGTVHFGRDLAPNFLPTVIFNAFGDSFAFSPLVLHANVPLFNGTNWAAVNAGDTGWSNQVRYTTPNFGGFSANLHYQFGEVAGNSSNRNVGANFLYFRGPFALGGFVHNVRTNNPNAGTVGSVNVGFSQQKAWMLAGKAAVGPVNLYANYEKATNDNYAGAAGNAESKTWSLSADMAVGPGKVLAGYADTKWTTTPTSARNGSKRDTFSLGYDYNFSKRTDGYVVYMNDKITNYDRGNSFAVGIRHRF</sequence>
<dbReference type="EMBL" id="JX649889">
    <property type="protein sequence ID" value="AGC72011.1"/>
    <property type="molecule type" value="Genomic_DNA"/>
</dbReference>
<organism evidence="12">
    <name type="scientific">uncultured bacterium A1Q1_fos_36</name>
    <dbReference type="NCBI Taxonomy" id="1256573"/>
    <lineage>
        <taxon>Bacteria</taxon>
        <taxon>environmental samples</taxon>
    </lineage>
</organism>
<reference evidence="12" key="1">
    <citation type="submission" date="2012-09" db="EMBL/GenBank/DDBJ databases">
        <title>Metagenomic Characterization of a Microbial Community in Wastewater Detects High Levels of Antibiotic Resistance.</title>
        <authorList>
            <person name="Abrams M."/>
            <person name="Caldwell A."/>
            <person name="Vandaei E."/>
            <person name="Lee W."/>
            <person name="Perrott J."/>
            <person name="Khan S.Y."/>
            <person name="Ta J."/>
            <person name="Romero D."/>
            <person name="Nguyen V."/>
            <person name="Pourmand N."/>
            <person name="Ouverney C.C."/>
        </authorList>
    </citation>
    <scope>NUCLEOTIDE SEQUENCE</scope>
</reference>
<dbReference type="CDD" id="cd00342">
    <property type="entry name" value="gram_neg_porins"/>
    <property type="match status" value="1"/>
</dbReference>
<evidence type="ECO:0000256" key="9">
    <source>
        <dbReference type="ARBA" id="ARBA00023136"/>
    </source>
</evidence>
<dbReference type="InterPro" id="IPR033900">
    <property type="entry name" value="Gram_neg_porin_domain"/>
</dbReference>
<evidence type="ECO:0000256" key="2">
    <source>
        <dbReference type="ARBA" id="ARBA00011233"/>
    </source>
</evidence>
<evidence type="ECO:0000256" key="5">
    <source>
        <dbReference type="ARBA" id="ARBA00022692"/>
    </source>
</evidence>
<dbReference type="GO" id="GO:0046930">
    <property type="term" value="C:pore complex"/>
    <property type="evidence" value="ECO:0007669"/>
    <property type="project" value="UniProtKB-KW"/>
</dbReference>
<evidence type="ECO:0000256" key="4">
    <source>
        <dbReference type="ARBA" id="ARBA00022452"/>
    </source>
</evidence>
<dbReference type="PANTHER" id="PTHR34501">
    <property type="entry name" value="PROTEIN YDDL-RELATED"/>
    <property type="match status" value="1"/>
</dbReference>
<dbReference type="SUPFAM" id="SSF56935">
    <property type="entry name" value="Porins"/>
    <property type="match status" value="1"/>
</dbReference>
<keyword evidence="7" id="KW-0406">Ion transport</keyword>
<keyword evidence="9" id="KW-0472">Membrane</keyword>
<dbReference type="GO" id="GO:0006811">
    <property type="term" value="P:monoatomic ion transport"/>
    <property type="evidence" value="ECO:0007669"/>
    <property type="project" value="UniProtKB-KW"/>
</dbReference>
<name>L7VX83_9BACT</name>
<dbReference type="GO" id="GO:0009279">
    <property type="term" value="C:cell outer membrane"/>
    <property type="evidence" value="ECO:0007669"/>
    <property type="project" value="UniProtKB-SubCell"/>
</dbReference>
<dbReference type="Pfam" id="PF13609">
    <property type="entry name" value="Porin_4"/>
    <property type="match status" value="1"/>
</dbReference>
<proteinExistence type="predicted"/>
<evidence type="ECO:0000256" key="1">
    <source>
        <dbReference type="ARBA" id="ARBA00004571"/>
    </source>
</evidence>
<dbReference type="InterPro" id="IPR023614">
    <property type="entry name" value="Porin_dom_sf"/>
</dbReference>
<comment type="subunit">
    <text evidence="2">Homotrimer.</text>
</comment>
<feature type="domain" description="Porin" evidence="11">
    <location>
        <begin position="52"/>
        <end position="382"/>
    </location>
</feature>
<evidence type="ECO:0000256" key="6">
    <source>
        <dbReference type="ARBA" id="ARBA00022729"/>
    </source>
</evidence>
<keyword evidence="10" id="KW-0998">Cell outer membrane</keyword>
<dbReference type="GO" id="GO:0015288">
    <property type="term" value="F:porin activity"/>
    <property type="evidence" value="ECO:0007669"/>
    <property type="project" value="UniProtKB-KW"/>
</dbReference>
<accession>L7VX83</accession>
<evidence type="ECO:0000256" key="10">
    <source>
        <dbReference type="ARBA" id="ARBA00023237"/>
    </source>
</evidence>
<protein>
    <submittedName>
        <fullName evidence="12">Outer membrane protein (Porin)</fullName>
    </submittedName>
</protein>
<dbReference type="Gene3D" id="2.40.160.10">
    <property type="entry name" value="Porin"/>
    <property type="match status" value="1"/>
</dbReference>
<dbReference type="AlphaFoldDB" id="L7VX83"/>